<keyword evidence="2" id="KW-1185">Reference proteome</keyword>
<reference evidence="1" key="1">
    <citation type="submission" date="2022-04" db="EMBL/GenBank/DDBJ databases">
        <title>Genome of the entomopathogenic fungus Entomophthora muscae.</title>
        <authorList>
            <person name="Elya C."/>
            <person name="Lovett B.R."/>
            <person name="Lee E."/>
            <person name="Macias A.M."/>
            <person name="Hajek A.E."/>
            <person name="De Bivort B.L."/>
            <person name="Kasson M.T."/>
            <person name="De Fine Licht H.H."/>
            <person name="Stajich J.E."/>
        </authorList>
    </citation>
    <scope>NUCLEOTIDE SEQUENCE</scope>
    <source>
        <strain evidence="1">Berkeley</strain>
    </source>
</reference>
<organism evidence="1 2">
    <name type="scientific">Entomophthora muscae</name>
    <dbReference type="NCBI Taxonomy" id="34485"/>
    <lineage>
        <taxon>Eukaryota</taxon>
        <taxon>Fungi</taxon>
        <taxon>Fungi incertae sedis</taxon>
        <taxon>Zoopagomycota</taxon>
        <taxon>Entomophthoromycotina</taxon>
        <taxon>Entomophthoromycetes</taxon>
        <taxon>Entomophthorales</taxon>
        <taxon>Entomophthoraceae</taxon>
        <taxon>Entomophthora</taxon>
    </lineage>
</organism>
<protein>
    <submittedName>
        <fullName evidence="1">CLIP-associating protein 1</fullName>
    </submittedName>
</protein>
<dbReference type="Proteomes" id="UP001165960">
    <property type="component" value="Unassembled WGS sequence"/>
</dbReference>
<proteinExistence type="predicted"/>
<name>A0ACC2TKQ4_9FUNG</name>
<evidence type="ECO:0000313" key="2">
    <source>
        <dbReference type="Proteomes" id="UP001165960"/>
    </source>
</evidence>
<accession>A0ACC2TKQ4</accession>
<gene>
    <name evidence="1" type="primary">CLASP1_4</name>
    <name evidence="1" type="ORF">DSO57_1037976</name>
</gene>
<dbReference type="EMBL" id="QTSX02002569">
    <property type="protein sequence ID" value="KAJ9075238.1"/>
    <property type="molecule type" value="Genomic_DNA"/>
</dbReference>
<comment type="caution">
    <text evidence="1">The sequence shown here is derived from an EMBL/GenBank/DDBJ whole genome shotgun (WGS) entry which is preliminary data.</text>
</comment>
<evidence type="ECO:0000313" key="1">
    <source>
        <dbReference type="EMBL" id="KAJ9075238.1"/>
    </source>
</evidence>
<sequence length="544" mass="59911">MTFSTSCSSTLFQLSLYFNKVVDSVENWRKVKDSLVSIKDIFTSTAAVRTNFSADVATIAAPLVKCINSDCTDLAKEAIVLSAFLSCELKSGFATHVNQFCPALIQTLGKTNKIYSSQGFAALSTIIVNVKSIFVVHQICSAAICTNFIARPLSAKLFHQLIDSFSARILLKGYNDIEKVFSQGLSDPVLHIKEVYRSAFRTYVHKLPSQLEPLTKALPKEVLKFFFQYRAMPSAQIIQAATQSVKPASKVPSPVQSIKKSFPIQVGYGASSSNMASSISSVPKHQTKPSSIHLSRNLIQVSSTSSSSALAYSVSSASRLQLKQGTFINKKISDYSHNKSKVYQGHNTSVKAFPTYQRASKVKTAIKPSKPFEDCPKAKVFSEDSKFFLATIKEVPSPKKVVPFSHTLLHSQKPAGAVCQKISRSKPYNPYSQSLLSQKHDNHRSTSHTIPDQTANNRHSNRSQRIVISNSHIITEAPDNEVMSRNPIQAPQSVPDPVQASKRISAVISQPPQSLVVPRSSSSKRASPFNSEEKDIKHRKLDLF</sequence>